<evidence type="ECO:0000313" key="1">
    <source>
        <dbReference type="EMBL" id="KAG2408983.1"/>
    </source>
</evidence>
<sequence length="96" mass="10880">MVSLQGSLRDEGAMTERLRRFRVRRSTHNLGFRLAVVLDWSERTRRAIGVARVFCVDGAEQWMLAAVCFAEMGMITPAFGSRRIRGRGEGPARRLV</sequence>
<proteinExistence type="predicted"/>
<protein>
    <submittedName>
        <fullName evidence="1">Uncharacterized protein</fullName>
    </submittedName>
</protein>
<organism evidence="1 2">
    <name type="scientific">Phaseolus angularis</name>
    <name type="common">Azuki bean</name>
    <name type="synonym">Vigna angularis</name>
    <dbReference type="NCBI Taxonomy" id="3914"/>
    <lineage>
        <taxon>Eukaryota</taxon>
        <taxon>Viridiplantae</taxon>
        <taxon>Streptophyta</taxon>
        <taxon>Embryophyta</taxon>
        <taxon>Tracheophyta</taxon>
        <taxon>Spermatophyta</taxon>
        <taxon>Magnoliopsida</taxon>
        <taxon>eudicotyledons</taxon>
        <taxon>Gunneridae</taxon>
        <taxon>Pentapetalae</taxon>
        <taxon>rosids</taxon>
        <taxon>fabids</taxon>
        <taxon>Fabales</taxon>
        <taxon>Fabaceae</taxon>
        <taxon>Papilionoideae</taxon>
        <taxon>50 kb inversion clade</taxon>
        <taxon>NPAAA clade</taxon>
        <taxon>indigoferoid/millettioid clade</taxon>
        <taxon>Phaseoleae</taxon>
        <taxon>Vigna</taxon>
    </lineage>
</organism>
<comment type="caution">
    <text evidence="1">The sequence shown here is derived from an EMBL/GenBank/DDBJ whole genome shotgun (WGS) entry which is preliminary data.</text>
</comment>
<gene>
    <name evidence="1" type="ORF">HKW66_Vig0038050</name>
</gene>
<accession>A0A8T0LFJ8</accession>
<dbReference type="EMBL" id="JABFOF010000001">
    <property type="protein sequence ID" value="KAG2408983.1"/>
    <property type="molecule type" value="Genomic_DNA"/>
</dbReference>
<reference evidence="1 2" key="1">
    <citation type="submission" date="2020-05" db="EMBL/GenBank/DDBJ databases">
        <title>Vigna angularis (adzuki bean) Var. LongXiaoDou No. 4 denovo assembly.</title>
        <authorList>
            <person name="Xiang H."/>
        </authorList>
    </citation>
    <scope>NUCLEOTIDE SEQUENCE [LARGE SCALE GENOMIC DNA]</scope>
    <source>
        <tissue evidence="1">Leaf</tissue>
    </source>
</reference>
<dbReference type="AlphaFoldDB" id="A0A8T0LFJ8"/>
<name>A0A8T0LFJ8_PHAAN</name>
<evidence type="ECO:0000313" key="2">
    <source>
        <dbReference type="Proteomes" id="UP000743370"/>
    </source>
</evidence>
<dbReference type="Proteomes" id="UP000743370">
    <property type="component" value="Unassembled WGS sequence"/>
</dbReference>